<gene>
    <name evidence="2" type="ORF">V9T40_006220</name>
</gene>
<dbReference type="InterPro" id="IPR051320">
    <property type="entry name" value="Viral_Replic_Matur_Polypro"/>
</dbReference>
<dbReference type="InterPro" id="IPR043128">
    <property type="entry name" value="Rev_trsase/Diguanyl_cyclase"/>
</dbReference>
<reference evidence="2 3" key="1">
    <citation type="submission" date="2024-03" db="EMBL/GenBank/DDBJ databases">
        <title>Adaptation during the transition from Ophiocordyceps entomopathogen to insect associate is accompanied by gene loss and intensified selection.</title>
        <authorList>
            <person name="Ward C.M."/>
            <person name="Onetto C.A."/>
            <person name="Borneman A.R."/>
        </authorList>
    </citation>
    <scope>NUCLEOTIDE SEQUENCE [LARGE SCALE GENOMIC DNA]</scope>
    <source>
        <strain evidence="2">AWRI1</strain>
        <tissue evidence="2">Single Adult Female</tissue>
    </source>
</reference>
<keyword evidence="3" id="KW-1185">Reference proteome</keyword>
<dbReference type="Proteomes" id="UP001367676">
    <property type="component" value="Unassembled WGS sequence"/>
</dbReference>
<dbReference type="PANTHER" id="PTHR33064:SF37">
    <property type="entry name" value="RIBONUCLEASE H"/>
    <property type="match status" value="1"/>
</dbReference>
<dbReference type="SUPFAM" id="SSF56672">
    <property type="entry name" value="DNA/RNA polymerases"/>
    <property type="match status" value="1"/>
</dbReference>
<dbReference type="InterPro" id="IPR043502">
    <property type="entry name" value="DNA/RNA_pol_sf"/>
</dbReference>
<dbReference type="PANTHER" id="PTHR33064">
    <property type="entry name" value="POL PROTEIN"/>
    <property type="match status" value="1"/>
</dbReference>
<dbReference type="FunFam" id="3.30.70.270:FF:000003">
    <property type="entry name" value="Transposon Ty3-G Gag-Pol polyprotein"/>
    <property type="match status" value="1"/>
</dbReference>
<sequence>MQGFLAAARRALSGTDEFVAAYEDDILVYSKNEEEHREHLKIVFRKIQEVNMMLKLKKFKFFQSEVKFLGIIINKDGIRPNPEKAKAINDFPRPLKTRDVQSSMGIVNYYRSHIPHCAEIAHPLHRLTSDVKFEWGEKEEMAFIKLK</sequence>
<dbReference type="EMBL" id="JBBCAQ010000003">
    <property type="protein sequence ID" value="KAK7605034.1"/>
    <property type="molecule type" value="Genomic_DNA"/>
</dbReference>
<dbReference type="PROSITE" id="PS50878">
    <property type="entry name" value="RT_POL"/>
    <property type="match status" value="1"/>
</dbReference>
<comment type="caution">
    <text evidence="2">The sequence shown here is derived from an EMBL/GenBank/DDBJ whole genome shotgun (WGS) entry which is preliminary data.</text>
</comment>
<dbReference type="AlphaFoldDB" id="A0AAN9TTJ1"/>
<dbReference type="Pfam" id="PF00078">
    <property type="entry name" value="RVT_1"/>
    <property type="match status" value="1"/>
</dbReference>
<accession>A0AAN9TTJ1</accession>
<evidence type="ECO:0000259" key="1">
    <source>
        <dbReference type="PROSITE" id="PS50878"/>
    </source>
</evidence>
<name>A0AAN9TTJ1_9HEMI</name>
<feature type="domain" description="Reverse transcriptase" evidence="1">
    <location>
        <begin position="1"/>
        <end position="73"/>
    </location>
</feature>
<dbReference type="Gene3D" id="3.30.70.270">
    <property type="match status" value="2"/>
</dbReference>
<proteinExistence type="predicted"/>
<protein>
    <recommendedName>
        <fullName evidence="1">Reverse transcriptase domain-containing protein</fullName>
    </recommendedName>
</protein>
<dbReference type="GO" id="GO:0071897">
    <property type="term" value="P:DNA biosynthetic process"/>
    <property type="evidence" value="ECO:0007669"/>
    <property type="project" value="UniProtKB-ARBA"/>
</dbReference>
<evidence type="ECO:0000313" key="3">
    <source>
        <dbReference type="Proteomes" id="UP001367676"/>
    </source>
</evidence>
<dbReference type="InterPro" id="IPR000477">
    <property type="entry name" value="RT_dom"/>
</dbReference>
<organism evidence="2 3">
    <name type="scientific">Parthenolecanium corni</name>
    <dbReference type="NCBI Taxonomy" id="536013"/>
    <lineage>
        <taxon>Eukaryota</taxon>
        <taxon>Metazoa</taxon>
        <taxon>Ecdysozoa</taxon>
        <taxon>Arthropoda</taxon>
        <taxon>Hexapoda</taxon>
        <taxon>Insecta</taxon>
        <taxon>Pterygota</taxon>
        <taxon>Neoptera</taxon>
        <taxon>Paraneoptera</taxon>
        <taxon>Hemiptera</taxon>
        <taxon>Sternorrhyncha</taxon>
        <taxon>Coccoidea</taxon>
        <taxon>Coccidae</taxon>
        <taxon>Parthenolecanium</taxon>
    </lineage>
</organism>
<evidence type="ECO:0000313" key="2">
    <source>
        <dbReference type="EMBL" id="KAK7605034.1"/>
    </source>
</evidence>